<dbReference type="Gene3D" id="3.30.70.1430">
    <property type="entry name" value="Multidrug efflux transporter AcrB pore domain"/>
    <property type="match status" value="1"/>
</dbReference>
<dbReference type="EMBL" id="SNRX01000190">
    <property type="protein sequence ID" value="KAA6299913.1"/>
    <property type="molecule type" value="Genomic_DNA"/>
</dbReference>
<sequence>MQAEKIIGSKPEVERVYTNVGLSGTTEKNNVTSIFVKMVDKKTGRSA</sequence>
<protein>
    <submittedName>
        <fullName evidence="1">Uncharacterized protein</fullName>
    </submittedName>
</protein>
<accession>A0A5M8NTH8</accession>
<name>A0A5M8NTH8_9BACT</name>
<proteinExistence type="predicted"/>
<evidence type="ECO:0000313" key="2">
    <source>
        <dbReference type="Proteomes" id="UP000324575"/>
    </source>
</evidence>
<dbReference type="AlphaFoldDB" id="A0A5M8NTH8"/>
<comment type="caution">
    <text evidence="1">The sequence shown here is derived from an EMBL/GenBank/DDBJ whole genome shotgun (WGS) entry which is preliminary data.</text>
</comment>
<organism evidence="1 2">
    <name type="scientific">Candidatus Ordinivivax streblomastigis</name>
    <dbReference type="NCBI Taxonomy" id="2540710"/>
    <lineage>
        <taxon>Bacteria</taxon>
        <taxon>Pseudomonadati</taxon>
        <taxon>Bacteroidota</taxon>
        <taxon>Bacteroidia</taxon>
        <taxon>Bacteroidales</taxon>
        <taxon>Candidatus Ordinivivax</taxon>
    </lineage>
</organism>
<evidence type="ECO:0000313" key="1">
    <source>
        <dbReference type="EMBL" id="KAA6299913.1"/>
    </source>
</evidence>
<dbReference type="Proteomes" id="UP000324575">
    <property type="component" value="Unassembled WGS sequence"/>
</dbReference>
<gene>
    <name evidence="1" type="ORF">EZS26_003949</name>
</gene>
<reference evidence="1 2" key="1">
    <citation type="submission" date="2019-03" db="EMBL/GenBank/DDBJ databases">
        <title>Single cell metagenomics reveals metabolic interactions within the superorganism composed of flagellate Streblomastix strix and complex community of Bacteroidetes bacteria on its surface.</title>
        <authorList>
            <person name="Treitli S.C."/>
            <person name="Kolisko M."/>
            <person name="Husnik F."/>
            <person name="Keeling P."/>
            <person name="Hampl V."/>
        </authorList>
    </citation>
    <scope>NUCLEOTIDE SEQUENCE [LARGE SCALE GENOMIC DNA]</scope>
    <source>
        <strain evidence="1">St1</strain>
    </source>
</reference>